<feature type="transmembrane region" description="Helical" evidence="1">
    <location>
        <begin position="112"/>
        <end position="134"/>
    </location>
</feature>
<evidence type="ECO:0000256" key="1">
    <source>
        <dbReference type="SAM" id="Phobius"/>
    </source>
</evidence>
<sequence>MLEWTLRDQGRDLAVLQDGGSVRLSLDGVDVDQTTLGRLGDHTFELDRVGGRHQKVKVSMSARGRLAKVELVESGHGELPLAVPFVPPAGSRARRLYDLREAHPYAYAARHIATSGAGLLGLGALVSAFLARFAPDIDWSWLPNPDIDLPDWNLFGWVPDLFAWVPDLFAWWPDWDLGWLKIVLGVLLAISLTASEIERRKKQKARREAQRPPSPDS</sequence>
<dbReference type="RefSeq" id="WP_146828036.1">
    <property type="nucleotide sequence ID" value="NZ_BAAAYQ010000005.1"/>
</dbReference>
<organism evidence="2 3">
    <name type="scientific">Aeromicrobium flavum</name>
    <dbReference type="NCBI Taxonomy" id="416568"/>
    <lineage>
        <taxon>Bacteria</taxon>
        <taxon>Bacillati</taxon>
        <taxon>Actinomycetota</taxon>
        <taxon>Actinomycetes</taxon>
        <taxon>Propionibacteriales</taxon>
        <taxon>Nocardioidaceae</taxon>
        <taxon>Aeromicrobium</taxon>
    </lineage>
</organism>
<proteinExistence type="predicted"/>
<dbReference type="Proteomes" id="UP000321769">
    <property type="component" value="Unassembled WGS sequence"/>
</dbReference>
<keyword evidence="3" id="KW-1185">Reference proteome</keyword>
<accession>A0A512HXJ0</accession>
<evidence type="ECO:0000313" key="3">
    <source>
        <dbReference type="Proteomes" id="UP000321769"/>
    </source>
</evidence>
<keyword evidence="1" id="KW-1133">Transmembrane helix</keyword>
<dbReference type="EMBL" id="BJZQ01000015">
    <property type="protein sequence ID" value="GEO90169.1"/>
    <property type="molecule type" value="Genomic_DNA"/>
</dbReference>
<dbReference type="AlphaFoldDB" id="A0A512HXJ0"/>
<gene>
    <name evidence="2" type="ORF">AFL01nite_24960</name>
</gene>
<evidence type="ECO:0000313" key="2">
    <source>
        <dbReference type="EMBL" id="GEO90169.1"/>
    </source>
</evidence>
<feature type="transmembrane region" description="Helical" evidence="1">
    <location>
        <begin position="178"/>
        <end position="197"/>
    </location>
</feature>
<dbReference type="OrthoDB" id="3746455at2"/>
<name>A0A512HXJ0_9ACTN</name>
<protein>
    <submittedName>
        <fullName evidence="2">Uncharacterized protein</fullName>
    </submittedName>
</protein>
<keyword evidence="1" id="KW-0472">Membrane</keyword>
<comment type="caution">
    <text evidence="2">The sequence shown here is derived from an EMBL/GenBank/DDBJ whole genome shotgun (WGS) entry which is preliminary data.</text>
</comment>
<keyword evidence="1" id="KW-0812">Transmembrane</keyword>
<reference evidence="2 3" key="1">
    <citation type="submission" date="2019-07" db="EMBL/GenBank/DDBJ databases">
        <title>Whole genome shotgun sequence of Aeromicrobium flavum NBRC 107625.</title>
        <authorList>
            <person name="Hosoyama A."/>
            <person name="Uohara A."/>
            <person name="Ohji S."/>
            <person name="Ichikawa N."/>
        </authorList>
    </citation>
    <scope>NUCLEOTIDE SEQUENCE [LARGE SCALE GENOMIC DNA]</scope>
    <source>
        <strain evidence="2 3">NBRC 107625</strain>
    </source>
</reference>